<dbReference type="Proteomes" id="UP000308705">
    <property type="component" value="Unassembled WGS sequence"/>
</dbReference>
<dbReference type="RefSeq" id="WP_137249589.1">
    <property type="nucleotide sequence ID" value="NZ_SZQA01000027.1"/>
</dbReference>
<dbReference type="GO" id="GO:0015225">
    <property type="term" value="F:biotin transmembrane transporter activity"/>
    <property type="evidence" value="ECO:0007669"/>
    <property type="project" value="UniProtKB-UniRule"/>
</dbReference>
<comment type="caution">
    <text evidence="4">The sequence shown here is derived from an EMBL/GenBank/DDBJ whole genome shotgun (WGS) entry which is preliminary data.</text>
</comment>
<feature type="transmembrane region" description="Helical" evidence="3">
    <location>
        <begin position="126"/>
        <end position="148"/>
    </location>
</feature>
<comment type="subcellular location">
    <subcellularLocation>
        <location evidence="2">Cell membrane</location>
        <topology evidence="2">Multi-pass membrane protein</topology>
    </subcellularLocation>
</comment>
<organism evidence="4 5">
    <name type="scientific">Herbidospora galbida</name>
    <dbReference type="NCBI Taxonomy" id="2575442"/>
    <lineage>
        <taxon>Bacteria</taxon>
        <taxon>Bacillati</taxon>
        <taxon>Actinomycetota</taxon>
        <taxon>Actinomycetes</taxon>
        <taxon>Streptosporangiales</taxon>
        <taxon>Streptosporangiaceae</taxon>
        <taxon>Herbidospora</taxon>
    </lineage>
</organism>
<keyword evidence="2" id="KW-0813">Transport</keyword>
<proteinExistence type="inferred from homology"/>
<dbReference type="PANTHER" id="PTHR34295:SF1">
    <property type="entry name" value="BIOTIN TRANSPORTER BIOY"/>
    <property type="match status" value="1"/>
</dbReference>
<protein>
    <recommendedName>
        <fullName evidence="2">Biotin transporter</fullName>
    </recommendedName>
</protein>
<evidence type="ECO:0000256" key="2">
    <source>
        <dbReference type="PIRNR" id="PIRNR016661"/>
    </source>
</evidence>
<keyword evidence="3" id="KW-1133">Transmembrane helix</keyword>
<dbReference type="Gene3D" id="1.10.1760.20">
    <property type="match status" value="1"/>
</dbReference>
<comment type="similarity">
    <text evidence="1 2">Belongs to the BioY family.</text>
</comment>
<name>A0A4U3MA57_9ACTN</name>
<evidence type="ECO:0000256" key="1">
    <source>
        <dbReference type="ARBA" id="ARBA00010692"/>
    </source>
</evidence>
<feature type="transmembrane region" description="Helical" evidence="3">
    <location>
        <begin position="21"/>
        <end position="43"/>
    </location>
</feature>
<dbReference type="InterPro" id="IPR003784">
    <property type="entry name" value="BioY"/>
</dbReference>
<evidence type="ECO:0000313" key="4">
    <source>
        <dbReference type="EMBL" id="TKK85480.1"/>
    </source>
</evidence>
<feature type="transmembrane region" description="Helical" evidence="3">
    <location>
        <begin position="97"/>
        <end position="114"/>
    </location>
</feature>
<gene>
    <name evidence="4" type="ORF">FDA94_25405</name>
</gene>
<dbReference type="EMBL" id="SZQA01000027">
    <property type="protein sequence ID" value="TKK85480.1"/>
    <property type="molecule type" value="Genomic_DNA"/>
</dbReference>
<dbReference type="Pfam" id="PF02632">
    <property type="entry name" value="BioY"/>
    <property type="match status" value="1"/>
</dbReference>
<dbReference type="AlphaFoldDB" id="A0A4U3MA57"/>
<keyword evidence="5" id="KW-1185">Reference proteome</keyword>
<keyword evidence="3" id="KW-0812">Transmembrane</keyword>
<keyword evidence="2 3" id="KW-0472">Membrane</keyword>
<sequence>MSRAVAASRPAVLSDLIPGTIVRDVALVVGAAALTGLAAQVAFPVPGSPVPVTLQTFAVLLSGATLGLYRAAAGMALYLLAGLAGVPWFTAAGDATLGYVVGFFLAASVVGALAGRGGDRTVGKTVVTMIVGTVLIYLVGVPWLAVAADMSLATAIEKGVVPFLIGDGLKVLIAAGLLPAAWKIAS</sequence>
<dbReference type="GO" id="GO:0005886">
    <property type="term" value="C:plasma membrane"/>
    <property type="evidence" value="ECO:0007669"/>
    <property type="project" value="UniProtKB-SubCell"/>
</dbReference>
<feature type="transmembrane region" description="Helical" evidence="3">
    <location>
        <begin position="160"/>
        <end position="182"/>
    </location>
</feature>
<feature type="transmembrane region" description="Helical" evidence="3">
    <location>
        <begin position="75"/>
        <end position="91"/>
    </location>
</feature>
<accession>A0A4U3MA57</accession>
<dbReference type="PIRSF" id="PIRSF016661">
    <property type="entry name" value="BioY"/>
    <property type="match status" value="1"/>
</dbReference>
<reference evidence="4 5" key="1">
    <citation type="submission" date="2019-04" db="EMBL/GenBank/DDBJ databases">
        <title>Herbidospora sp. NEAU-GS14.nov., a novel actinomycete isolated from soil.</title>
        <authorList>
            <person name="Han L."/>
        </authorList>
    </citation>
    <scope>NUCLEOTIDE SEQUENCE [LARGE SCALE GENOMIC DNA]</scope>
    <source>
        <strain evidence="4 5">NEAU-GS14</strain>
    </source>
</reference>
<dbReference type="PANTHER" id="PTHR34295">
    <property type="entry name" value="BIOTIN TRANSPORTER BIOY"/>
    <property type="match status" value="1"/>
</dbReference>
<keyword evidence="2" id="KW-1003">Cell membrane</keyword>
<evidence type="ECO:0000313" key="5">
    <source>
        <dbReference type="Proteomes" id="UP000308705"/>
    </source>
</evidence>
<evidence type="ECO:0000256" key="3">
    <source>
        <dbReference type="SAM" id="Phobius"/>
    </source>
</evidence>
<dbReference type="OrthoDB" id="1496139at2"/>